<protein>
    <submittedName>
        <fullName evidence="1">Uncharacterized protein</fullName>
    </submittedName>
</protein>
<evidence type="ECO:0000313" key="1">
    <source>
        <dbReference type="EMBL" id="TFB33856.1"/>
    </source>
</evidence>
<dbReference type="Proteomes" id="UP000297429">
    <property type="component" value="Unassembled WGS sequence"/>
</dbReference>
<dbReference type="EMBL" id="SOPX01000001">
    <property type="protein sequence ID" value="TFB33856.1"/>
    <property type="molecule type" value="Genomic_DNA"/>
</dbReference>
<dbReference type="RefSeq" id="WP_121283723.1">
    <property type="nucleotide sequence ID" value="NZ_SOPX01000001.1"/>
</dbReference>
<organism evidence="1 2">
    <name type="scientific">Pedobacter alluvionis</name>
    <dbReference type="NCBI Taxonomy" id="475253"/>
    <lineage>
        <taxon>Bacteria</taxon>
        <taxon>Pseudomonadati</taxon>
        <taxon>Bacteroidota</taxon>
        <taxon>Sphingobacteriia</taxon>
        <taxon>Sphingobacteriales</taxon>
        <taxon>Sphingobacteriaceae</taxon>
        <taxon>Pedobacter</taxon>
    </lineage>
</organism>
<keyword evidence="2" id="KW-1185">Reference proteome</keyword>
<accession>A0ABY2HXV7</accession>
<dbReference type="Pfam" id="PF03682">
    <property type="entry name" value="UPF0158"/>
    <property type="match status" value="1"/>
</dbReference>
<proteinExistence type="predicted"/>
<reference evidence="1 2" key="1">
    <citation type="submission" date="2019-03" db="EMBL/GenBank/DDBJ databases">
        <authorList>
            <person name="He R.-H."/>
        </authorList>
    </citation>
    <scope>NUCLEOTIDE SEQUENCE [LARGE SCALE GENOMIC DNA]</scope>
    <source>
        <strain evidence="1 2">DSM 19624</strain>
    </source>
</reference>
<sequence length="121" mass="14655">MKNNRLIFIPNDEGFDPADNDAWDEDIKELKTNSSEYKEIEKPDSTESFRFMEDFTDGLPDNTRIKVTLIEALNKRKPFREFKYEIDNSGDYRQLWFDFKNQKMIEYVKDRVDYIIKYESN</sequence>
<gene>
    <name evidence="1" type="ORF">E3V97_07360</name>
</gene>
<dbReference type="InterPro" id="IPR005361">
    <property type="entry name" value="UPF0158"/>
</dbReference>
<evidence type="ECO:0000313" key="2">
    <source>
        <dbReference type="Proteomes" id="UP000297429"/>
    </source>
</evidence>
<comment type="caution">
    <text evidence="1">The sequence shown here is derived from an EMBL/GenBank/DDBJ whole genome shotgun (WGS) entry which is preliminary data.</text>
</comment>
<name>A0ABY2HXV7_9SPHI</name>